<feature type="domain" description="SH3b" evidence="1">
    <location>
        <begin position="21"/>
        <end position="99"/>
    </location>
</feature>
<proteinExistence type="predicted"/>
<keyword evidence="3" id="KW-1185">Reference proteome</keyword>
<dbReference type="OrthoDB" id="5984340at2"/>
<protein>
    <submittedName>
        <fullName evidence="2">SH3 domain-containing protein</fullName>
    </submittedName>
</protein>
<dbReference type="InterPro" id="IPR003646">
    <property type="entry name" value="SH3-like_bac-type"/>
</dbReference>
<sequence length="306" mass="35746">MSFLEVKSQDNELFFINASTGLIIREQANSNSKRIGKLPYGSTVQVLKKTEVKKQIIDNNDTINGTWVKIKYNNFPYIVSKLKSEYEYEEEGFVFNGFIEKLNKIKIDTKELDSLKFNELFREYKSPIKTKKITSIEKIKKLLASKVKWKDIEYLGYTIDEITLDNGQVLHINQKNNDYSFVAYYPIEEIILFEGGHTSDYSISIKTGESLETVGNPEYIVESPNKNFRLNGWFPGQECSSYFFQEKTKKGYRYLVEFGWGSENYGNNVCNFDKFCWINDNEFIYSYMDYLGNSGVKKYFKGKIVK</sequence>
<gene>
    <name evidence="2" type="ORF">SAMN05421797_1164</name>
</gene>
<name>A0A1N7AVD6_9FLAO</name>
<dbReference type="RefSeq" id="WP_076551488.1">
    <property type="nucleotide sequence ID" value="NZ_FTMA01000016.1"/>
</dbReference>
<dbReference type="EMBL" id="FTMA01000016">
    <property type="protein sequence ID" value="SIR43045.1"/>
    <property type="molecule type" value="Genomic_DNA"/>
</dbReference>
<reference evidence="3" key="1">
    <citation type="submission" date="2017-01" db="EMBL/GenBank/DDBJ databases">
        <authorList>
            <person name="Varghese N."/>
            <person name="Submissions S."/>
        </authorList>
    </citation>
    <scope>NUCLEOTIDE SEQUENCE [LARGE SCALE GENOMIC DNA]</scope>
    <source>
        <strain evidence="3">DSM 15366</strain>
    </source>
</reference>
<dbReference type="Gene3D" id="2.30.30.40">
    <property type="entry name" value="SH3 Domains"/>
    <property type="match status" value="1"/>
</dbReference>
<accession>A0A1N7AVD6</accession>
<evidence type="ECO:0000313" key="3">
    <source>
        <dbReference type="Proteomes" id="UP000186953"/>
    </source>
</evidence>
<dbReference type="Proteomes" id="UP000186953">
    <property type="component" value="Unassembled WGS sequence"/>
</dbReference>
<dbReference type="AlphaFoldDB" id="A0A1N7AVD6"/>
<evidence type="ECO:0000259" key="1">
    <source>
        <dbReference type="Pfam" id="PF08239"/>
    </source>
</evidence>
<organism evidence="2 3">
    <name type="scientific">Maribacter ulvicola</name>
    <dbReference type="NCBI Taxonomy" id="228959"/>
    <lineage>
        <taxon>Bacteria</taxon>
        <taxon>Pseudomonadati</taxon>
        <taxon>Bacteroidota</taxon>
        <taxon>Flavobacteriia</taxon>
        <taxon>Flavobacteriales</taxon>
        <taxon>Flavobacteriaceae</taxon>
        <taxon>Maribacter</taxon>
    </lineage>
</organism>
<evidence type="ECO:0000313" key="2">
    <source>
        <dbReference type="EMBL" id="SIR43045.1"/>
    </source>
</evidence>
<dbReference type="Pfam" id="PF08239">
    <property type="entry name" value="SH3_3"/>
    <property type="match status" value="1"/>
</dbReference>